<evidence type="ECO:0000313" key="2">
    <source>
        <dbReference type="Proteomes" id="UP001501337"/>
    </source>
</evidence>
<protein>
    <submittedName>
        <fullName evidence="1">Uncharacterized protein</fullName>
    </submittedName>
</protein>
<comment type="caution">
    <text evidence="1">The sequence shown here is derived from an EMBL/GenBank/DDBJ whole genome shotgun (WGS) entry which is preliminary data.</text>
</comment>
<dbReference type="Proteomes" id="UP001501337">
    <property type="component" value="Unassembled WGS sequence"/>
</dbReference>
<reference evidence="2" key="1">
    <citation type="journal article" date="2019" name="Int. J. Syst. Evol. Microbiol.">
        <title>The Global Catalogue of Microorganisms (GCM) 10K type strain sequencing project: providing services to taxonomists for standard genome sequencing and annotation.</title>
        <authorList>
            <consortium name="The Broad Institute Genomics Platform"/>
            <consortium name="The Broad Institute Genome Sequencing Center for Infectious Disease"/>
            <person name="Wu L."/>
            <person name="Ma J."/>
        </authorList>
    </citation>
    <scope>NUCLEOTIDE SEQUENCE [LARGE SCALE GENOMIC DNA]</scope>
    <source>
        <strain evidence="2">JCM 17555</strain>
    </source>
</reference>
<dbReference type="EMBL" id="BAABBO010000007">
    <property type="protein sequence ID" value="GAA3957797.1"/>
    <property type="molecule type" value="Genomic_DNA"/>
</dbReference>
<name>A0ABP7P1Z9_9GAMM</name>
<accession>A0ABP7P1Z9</accession>
<organism evidence="1 2">
    <name type="scientific">Allohahella marinimesophila</name>
    <dbReference type="NCBI Taxonomy" id="1054972"/>
    <lineage>
        <taxon>Bacteria</taxon>
        <taxon>Pseudomonadati</taxon>
        <taxon>Pseudomonadota</taxon>
        <taxon>Gammaproteobacteria</taxon>
        <taxon>Oceanospirillales</taxon>
        <taxon>Hahellaceae</taxon>
        <taxon>Allohahella</taxon>
    </lineage>
</organism>
<keyword evidence="2" id="KW-1185">Reference proteome</keyword>
<proteinExistence type="predicted"/>
<gene>
    <name evidence="1" type="ORF">GCM10022278_15380</name>
</gene>
<sequence length="205" mass="24283">MVEFIAHRINQRAELANVSKNFGVELDLRDCEKMLHLSHDPFTIGESFDEYARAYDHGTMILNIKSERIELRAIELIKRHKIQKYFFLDSSFPMLKLLSDLGENNLAVRFSEYEGMDTLRAMRGRARWVWVDCFSRLPLTDIIYQELKDLNYNICIVSPELQGQDEKLEDYAAYMRQEKIVPDAICSKVYNFERWKKFFEFPAFG</sequence>
<evidence type="ECO:0000313" key="1">
    <source>
        <dbReference type="EMBL" id="GAA3957797.1"/>
    </source>
</evidence>
<dbReference type="RefSeq" id="WP_344804970.1">
    <property type="nucleotide sequence ID" value="NZ_BAABBO010000007.1"/>
</dbReference>